<evidence type="ECO:0008006" key="4">
    <source>
        <dbReference type="Google" id="ProtNLM"/>
    </source>
</evidence>
<feature type="signal peptide" evidence="2">
    <location>
        <begin position="1"/>
        <end position="24"/>
    </location>
</feature>
<evidence type="ECO:0000256" key="2">
    <source>
        <dbReference type="SAM" id="SignalP"/>
    </source>
</evidence>
<evidence type="ECO:0000313" key="3">
    <source>
        <dbReference type="EMBL" id="XDU66232.1"/>
    </source>
</evidence>
<evidence type="ECO:0000256" key="1">
    <source>
        <dbReference type="SAM" id="MobiDB-lite"/>
    </source>
</evidence>
<feature type="region of interest" description="Disordered" evidence="1">
    <location>
        <begin position="52"/>
        <end position="72"/>
    </location>
</feature>
<reference evidence="3" key="1">
    <citation type="submission" date="2024-07" db="EMBL/GenBank/DDBJ databases">
        <authorList>
            <person name="Li X.-J."/>
            <person name="Wang X."/>
        </authorList>
    </citation>
    <scope>NUCLEOTIDE SEQUENCE</scope>
    <source>
        <strain evidence="3">HSP-334</strain>
    </source>
</reference>
<feature type="chain" id="PRO_5044192745" description="Lipoprotein" evidence="2">
    <location>
        <begin position="25"/>
        <end position="72"/>
    </location>
</feature>
<proteinExistence type="predicted"/>
<organism evidence="3">
    <name type="scientific">Leptotrichia rugosa</name>
    <dbReference type="NCBI Taxonomy" id="3239302"/>
    <lineage>
        <taxon>Bacteria</taxon>
        <taxon>Fusobacteriati</taxon>
        <taxon>Fusobacteriota</taxon>
        <taxon>Fusobacteriia</taxon>
        <taxon>Fusobacteriales</taxon>
        <taxon>Leptotrichiaceae</taxon>
        <taxon>Leptotrichia</taxon>
    </lineage>
</organism>
<name>A0AB39VET1_9FUSO</name>
<accession>A0AB39VET1</accession>
<dbReference type="RefSeq" id="WP_094080036.1">
    <property type="nucleotide sequence ID" value="NZ_CP165644.1"/>
</dbReference>
<dbReference type="AlphaFoldDB" id="A0AB39VET1"/>
<keyword evidence="2" id="KW-0732">Signal</keyword>
<protein>
    <recommendedName>
        <fullName evidence="4">Lipoprotein</fullName>
    </recommendedName>
</protein>
<dbReference type="KEGG" id="lrug:AB8B22_07350"/>
<sequence length="72" mass="7435">MKKIKLALILSVLVGALNSCTAVALGAGAVAGGYTCTKTNICKDLINKKNNTKNIQSTQPNTEPSSINESGL</sequence>
<dbReference type="EMBL" id="CP165644">
    <property type="protein sequence ID" value="XDU66232.1"/>
    <property type="molecule type" value="Genomic_DNA"/>
</dbReference>
<gene>
    <name evidence="3" type="ORF">AB8B22_07350</name>
</gene>